<feature type="domain" description="Regulatory protein YycH-like" evidence="1">
    <location>
        <begin position="81"/>
        <end position="220"/>
    </location>
</feature>
<keyword evidence="3" id="KW-1185">Reference proteome</keyword>
<gene>
    <name evidence="2" type="ORF">EDD72_1157</name>
</gene>
<sequence>MDWGKTKTIFIFTFFILNLVLGYQIYLKQKEYLQDIQSTNSIQELNHILRLQGIKLTYNLPKEIPELHFIQVKEKKLKRNEIKEPIKLEQPYNSKLLNAKLQKTINHFSEYDYDSQESSSNRLVFHQRIEDFPYFSDNLILQISKGKVISYQQEYYEMVDKGPTRQVISAHSALRTALDYQYIPNGSEIKEMKLGFYKQDYPEDIQILVPVWRIVYQDSERRGMIYIHAMTGGVEGIH</sequence>
<dbReference type="OrthoDB" id="2388036at2"/>
<proteinExistence type="predicted"/>
<dbReference type="Proteomes" id="UP000295788">
    <property type="component" value="Unassembled WGS sequence"/>
</dbReference>
<organism evidence="2 3">
    <name type="scientific">Tepidibacillus fermentans</name>
    <dbReference type="NCBI Taxonomy" id="1281767"/>
    <lineage>
        <taxon>Bacteria</taxon>
        <taxon>Bacillati</taxon>
        <taxon>Bacillota</taxon>
        <taxon>Bacilli</taxon>
        <taxon>Bacillales</taxon>
        <taxon>Bacillaceae</taxon>
        <taxon>Tepidibacillus</taxon>
    </lineage>
</organism>
<protein>
    <submittedName>
        <fullName evidence="2">Regulatory protein YycI of two-component signal transduction system YycFG</fullName>
    </submittedName>
</protein>
<evidence type="ECO:0000259" key="1">
    <source>
        <dbReference type="Pfam" id="PF09648"/>
    </source>
</evidence>
<dbReference type="Pfam" id="PF09648">
    <property type="entry name" value="YycI"/>
    <property type="match status" value="1"/>
</dbReference>
<dbReference type="AlphaFoldDB" id="A0A4R3KCR9"/>
<evidence type="ECO:0000313" key="3">
    <source>
        <dbReference type="Proteomes" id="UP000295788"/>
    </source>
</evidence>
<reference evidence="2 3" key="1">
    <citation type="submission" date="2019-03" db="EMBL/GenBank/DDBJ databases">
        <title>Genomic Encyclopedia of Type Strains, Phase IV (KMG-IV): sequencing the most valuable type-strain genomes for metagenomic binning, comparative biology and taxonomic classification.</title>
        <authorList>
            <person name="Goeker M."/>
        </authorList>
    </citation>
    <scope>NUCLEOTIDE SEQUENCE [LARGE SCALE GENOMIC DNA]</scope>
    <source>
        <strain evidence="2 3">DSM 23802</strain>
    </source>
</reference>
<evidence type="ECO:0000313" key="2">
    <source>
        <dbReference type="EMBL" id="TCS80783.1"/>
    </source>
</evidence>
<comment type="caution">
    <text evidence="2">The sequence shown here is derived from an EMBL/GenBank/DDBJ whole genome shotgun (WGS) entry which is preliminary data.</text>
</comment>
<dbReference type="RefSeq" id="WP_132769569.1">
    <property type="nucleotide sequence ID" value="NZ_SMAB01000015.1"/>
</dbReference>
<dbReference type="GO" id="GO:0016020">
    <property type="term" value="C:membrane"/>
    <property type="evidence" value="ECO:0007669"/>
    <property type="project" value="InterPro"/>
</dbReference>
<dbReference type="EMBL" id="SMAB01000015">
    <property type="protein sequence ID" value="TCS80783.1"/>
    <property type="molecule type" value="Genomic_DNA"/>
</dbReference>
<name>A0A4R3KCR9_9BACI</name>
<accession>A0A4R3KCR9</accession>
<dbReference type="Gene3D" id="2.40.128.690">
    <property type="entry name" value="YycH protein, domain 3-like"/>
    <property type="match status" value="1"/>
</dbReference>
<dbReference type="InterPro" id="IPR018604">
    <property type="entry name" value="YycI-like"/>
</dbReference>